<dbReference type="PRINTS" id="PR00623">
    <property type="entry name" value="HISTONEH4"/>
</dbReference>
<dbReference type="GO" id="GO:0046982">
    <property type="term" value="F:protein heterodimerization activity"/>
    <property type="evidence" value="ECO:0007669"/>
    <property type="project" value="InterPro"/>
</dbReference>
<evidence type="ECO:0000256" key="4">
    <source>
        <dbReference type="ARBA" id="ARBA00022454"/>
    </source>
</evidence>
<dbReference type="AlphaFoldDB" id="A0AAD6Z0C8"/>
<dbReference type="PANTHER" id="PTHR10484">
    <property type="entry name" value="HISTONE H4"/>
    <property type="match status" value="1"/>
</dbReference>
<accession>A0AAD6Z0C8</accession>
<feature type="non-terminal residue" evidence="9">
    <location>
        <position position="70"/>
    </location>
</feature>
<comment type="function">
    <text evidence="8">Core component of nucleosome. Nucleosomes wrap and compact DNA into chromatin, limiting DNA accessibility to the cellular machineries which require DNA as a template. Histones thereby play a central role in transcription regulation, DNA repair, DNA replication and chromosomal stability. DNA accessibility is regulated via a complex set of post-translational modifications of histones, also called histone code, and nucleosome remodeling.</text>
</comment>
<evidence type="ECO:0000313" key="10">
    <source>
        <dbReference type="Proteomes" id="UP001218218"/>
    </source>
</evidence>
<keyword evidence="7 8" id="KW-0544">Nucleosome core</keyword>
<organism evidence="9 10">
    <name type="scientific">Mycena albidolilacea</name>
    <dbReference type="NCBI Taxonomy" id="1033008"/>
    <lineage>
        <taxon>Eukaryota</taxon>
        <taxon>Fungi</taxon>
        <taxon>Dikarya</taxon>
        <taxon>Basidiomycota</taxon>
        <taxon>Agaricomycotina</taxon>
        <taxon>Agaricomycetes</taxon>
        <taxon>Agaricomycetidae</taxon>
        <taxon>Agaricales</taxon>
        <taxon>Marasmiineae</taxon>
        <taxon>Mycenaceae</taxon>
        <taxon>Mycena</taxon>
    </lineage>
</organism>
<evidence type="ECO:0000256" key="5">
    <source>
        <dbReference type="ARBA" id="ARBA00023125"/>
    </source>
</evidence>
<comment type="similarity">
    <text evidence="3 8">Belongs to the histone H4 family.</text>
</comment>
<keyword evidence="6 8" id="KW-0539">Nucleus</keyword>
<protein>
    <recommendedName>
        <fullName evidence="8">Histone H4</fullName>
    </recommendedName>
</protein>
<dbReference type="InterPro" id="IPR009072">
    <property type="entry name" value="Histone-fold"/>
</dbReference>
<dbReference type="GO" id="GO:0003677">
    <property type="term" value="F:DNA binding"/>
    <property type="evidence" value="ECO:0007669"/>
    <property type="project" value="UniProtKB-KW"/>
</dbReference>
<evidence type="ECO:0000256" key="7">
    <source>
        <dbReference type="ARBA" id="ARBA00023269"/>
    </source>
</evidence>
<dbReference type="EMBL" id="JARIHO010000119">
    <property type="protein sequence ID" value="KAJ7302199.1"/>
    <property type="molecule type" value="Genomic_DNA"/>
</dbReference>
<dbReference type="GO" id="GO:0000786">
    <property type="term" value="C:nucleosome"/>
    <property type="evidence" value="ECO:0007669"/>
    <property type="project" value="UniProtKB-KW"/>
</dbReference>
<reference evidence="9" key="1">
    <citation type="submission" date="2023-03" db="EMBL/GenBank/DDBJ databases">
        <title>Massive genome expansion in bonnet fungi (Mycena s.s.) driven by repeated elements and novel gene families across ecological guilds.</title>
        <authorList>
            <consortium name="Lawrence Berkeley National Laboratory"/>
            <person name="Harder C.B."/>
            <person name="Miyauchi S."/>
            <person name="Viragh M."/>
            <person name="Kuo A."/>
            <person name="Thoen E."/>
            <person name="Andreopoulos B."/>
            <person name="Lu D."/>
            <person name="Skrede I."/>
            <person name="Drula E."/>
            <person name="Henrissat B."/>
            <person name="Morin E."/>
            <person name="Kohler A."/>
            <person name="Barry K."/>
            <person name="LaButti K."/>
            <person name="Morin E."/>
            <person name="Salamov A."/>
            <person name="Lipzen A."/>
            <person name="Mereny Z."/>
            <person name="Hegedus B."/>
            <person name="Baldrian P."/>
            <person name="Stursova M."/>
            <person name="Weitz H."/>
            <person name="Taylor A."/>
            <person name="Grigoriev I.V."/>
            <person name="Nagy L.G."/>
            <person name="Martin F."/>
            <person name="Kauserud H."/>
        </authorList>
    </citation>
    <scope>NUCLEOTIDE SEQUENCE</scope>
    <source>
        <strain evidence="9">CBHHK002</strain>
    </source>
</reference>
<proteinExistence type="inferred from homology"/>
<dbReference type="GO" id="GO:0030527">
    <property type="term" value="F:structural constituent of chromatin"/>
    <property type="evidence" value="ECO:0007669"/>
    <property type="project" value="InterPro"/>
</dbReference>
<keyword evidence="10" id="KW-1185">Reference proteome</keyword>
<keyword evidence="4 8" id="KW-0158">Chromosome</keyword>
<dbReference type="SMART" id="SM00417">
    <property type="entry name" value="H4"/>
    <property type="match status" value="1"/>
</dbReference>
<dbReference type="GO" id="GO:0005634">
    <property type="term" value="C:nucleus"/>
    <property type="evidence" value="ECO:0007669"/>
    <property type="project" value="UniProtKB-SubCell"/>
</dbReference>
<sequence length="70" mass="7877">RLLRRGGVKRTSGLMYQETRGALKIFLSQLIRDAVAYTDHQPMDYGATLSAKDVVCGLRRSRKTLYGFGI</sequence>
<dbReference type="Gene3D" id="1.10.20.10">
    <property type="entry name" value="Histone, subunit A"/>
    <property type="match status" value="1"/>
</dbReference>
<keyword evidence="5 8" id="KW-0238">DNA-binding</keyword>
<gene>
    <name evidence="9" type="ORF">DFH08DRAFT_723289</name>
</gene>
<evidence type="ECO:0000313" key="9">
    <source>
        <dbReference type="EMBL" id="KAJ7302199.1"/>
    </source>
</evidence>
<dbReference type="Proteomes" id="UP001218218">
    <property type="component" value="Unassembled WGS sequence"/>
</dbReference>
<name>A0AAD6Z0C8_9AGAR</name>
<evidence type="ECO:0000256" key="1">
    <source>
        <dbReference type="ARBA" id="ARBA00004123"/>
    </source>
</evidence>
<comment type="subcellular location">
    <subcellularLocation>
        <location evidence="2">Chromosome</location>
    </subcellularLocation>
    <subcellularLocation>
        <location evidence="1">Nucleus</location>
    </subcellularLocation>
</comment>
<evidence type="ECO:0000256" key="3">
    <source>
        <dbReference type="ARBA" id="ARBA00006564"/>
    </source>
</evidence>
<comment type="caution">
    <text evidence="9">The sequence shown here is derived from an EMBL/GenBank/DDBJ whole genome shotgun (WGS) entry which is preliminary data.</text>
</comment>
<comment type="subunit">
    <text evidence="8">The nucleosome is a histone octamer containing two molecules each of H2A, H2B, H3 and H4 assembled in one H3-H4 heterotetramer and two H2A-H2B heterodimers. The octamer wraps approximately 147 bp of DNA.</text>
</comment>
<evidence type="ECO:0000256" key="6">
    <source>
        <dbReference type="ARBA" id="ARBA00023242"/>
    </source>
</evidence>
<evidence type="ECO:0000256" key="8">
    <source>
        <dbReference type="RuleBase" id="RU000528"/>
    </source>
</evidence>
<dbReference type="InterPro" id="IPR001951">
    <property type="entry name" value="Histone_H4"/>
</dbReference>
<evidence type="ECO:0000256" key="2">
    <source>
        <dbReference type="ARBA" id="ARBA00004286"/>
    </source>
</evidence>
<dbReference type="SUPFAM" id="SSF47113">
    <property type="entry name" value="Histone-fold"/>
    <property type="match status" value="1"/>
</dbReference>